<organism evidence="3 4">
    <name type="scientific">Punctularia strigosozonata (strain HHB-11173)</name>
    <name type="common">White-rot fungus</name>
    <dbReference type="NCBI Taxonomy" id="741275"/>
    <lineage>
        <taxon>Eukaryota</taxon>
        <taxon>Fungi</taxon>
        <taxon>Dikarya</taxon>
        <taxon>Basidiomycota</taxon>
        <taxon>Agaricomycotina</taxon>
        <taxon>Agaricomycetes</taxon>
        <taxon>Corticiales</taxon>
        <taxon>Punctulariaceae</taxon>
        <taxon>Punctularia</taxon>
    </lineage>
</organism>
<evidence type="ECO:0000313" key="3">
    <source>
        <dbReference type="EMBL" id="EIN04293.1"/>
    </source>
</evidence>
<dbReference type="AlphaFoldDB" id="R7S273"/>
<evidence type="ECO:0000259" key="2">
    <source>
        <dbReference type="PROSITE" id="PS50181"/>
    </source>
</evidence>
<name>R7S273_PUNST</name>
<sequence>MSSFPSASENSTGSTLKGEQVPSPSLATIPYELLEEIASYLLPKDLYAPPIRADQRTLDKLSRTCKRLKYVFQPHVFEKLVVRNDKKALALYAVLNGDNGYTPRPLSPDADPLARKLSALRHVWPIPDVVPASEDKAYLRHAVKVLIVHSPGLIDLRFLLQMMPRLKHLHIWHKGDHPLLDQHARVLRKWHNLEYFFYARGPDLTRMNGRLPFPRAVANMSRLRHVELREIKIGTNPWIFTEDVGVGVDPTREDQKTLGDVWKYVWYRPQLLFKEPPSSPWLPTTLDFLHLSRIEFLAPEVPMSAAVAEILKKRRARKDSLEEGAIRPAEVPEGENAGWPVDFHPFSRLVLCSHRTLRTLFFTNVNVPHDVVMYALRIVGPRLTTLRVRGYSGSVVEVIACCPRLQILGIDGHDMSEQEAIDMLNNDLHPHFYKLDHLNLFSPWNFERFAQWIGDDSSSVNMGLLPSLRTITLVCHHEPVEAAVSRTILEAARNRNNMKKEDEAVTVLLGPGFLEEEEENF</sequence>
<accession>R7S273</accession>
<dbReference type="KEGG" id="psq:PUNSTDRAFT_146535"/>
<dbReference type="HOGENOM" id="CLU_522893_0_0_1"/>
<dbReference type="InterPro" id="IPR032675">
    <property type="entry name" value="LRR_dom_sf"/>
</dbReference>
<feature type="region of interest" description="Disordered" evidence="1">
    <location>
        <begin position="1"/>
        <end position="21"/>
    </location>
</feature>
<dbReference type="CDD" id="cd09917">
    <property type="entry name" value="F-box_SF"/>
    <property type="match status" value="1"/>
</dbReference>
<dbReference type="InterPro" id="IPR001810">
    <property type="entry name" value="F-box_dom"/>
</dbReference>
<dbReference type="Gene3D" id="3.80.10.10">
    <property type="entry name" value="Ribonuclease Inhibitor"/>
    <property type="match status" value="1"/>
</dbReference>
<dbReference type="PROSITE" id="PS50181">
    <property type="entry name" value="FBOX"/>
    <property type="match status" value="1"/>
</dbReference>
<dbReference type="GeneID" id="18881668"/>
<keyword evidence="4" id="KW-1185">Reference proteome</keyword>
<evidence type="ECO:0000313" key="4">
    <source>
        <dbReference type="Proteomes" id="UP000054196"/>
    </source>
</evidence>
<protein>
    <recommendedName>
        <fullName evidence="2">F-box domain-containing protein</fullName>
    </recommendedName>
</protein>
<feature type="domain" description="F-box" evidence="2">
    <location>
        <begin position="23"/>
        <end position="80"/>
    </location>
</feature>
<dbReference type="OrthoDB" id="3298594at2759"/>
<proteinExistence type="predicted"/>
<dbReference type="RefSeq" id="XP_007388436.1">
    <property type="nucleotide sequence ID" value="XM_007388374.1"/>
</dbReference>
<evidence type="ECO:0000256" key="1">
    <source>
        <dbReference type="SAM" id="MobiDB-lite"/>
    </source>
</evidence>
<dbReference type="Proteomes" id="UP000054196">
    <property type="component" value="Unassembled WGS sequence"/>
</dbReference>
<reference evidence="4" key="1">
    <citation type="journal article" date="2012" name="Science">
        <title>The Paleozoic origin of enzymatic lignin decomposition reconstructed from 31 fungal genomes.</title>
        <authorList>
            <person name="Floudas D."/>
            <person name="Binder M."/>
            <person name="Riley R."/>
            <person name="Barry K."/>
            <person name="Blanchette R.A."/>
            <person name="Henrissat B."/>
            <person name="Martinez A.T."/>
            <person name="Otillar R."/>
            <person name="Spatafora J.W."/>
            <person name="Yadav J.S."/>
            <person name="Aerts A."/>
            <person name="Benoit I."/>
            <person name="Boyd A."/>
            <person name="Carlson A."/>
            <person name="Copeland A."/>
            <person name="Coutinho P.M."/>
            <person name="de Vries R.P."/>
            <person name="Ferreira P."/>
            <person name="Findley K."/>
            <person name="Foster B."/>
            <person name="Gaskell J."/>
            <person name="Glotzer D."/>
            <person name="Gorecki P."/>
            <person name="Heitman J."/>
            <person name="Hesse C."/>
            <person name="Hori C."/>
            <person name="Igarashi K."/>
            <person name="Jurgens J.A."/>
            <person name="Kallen N."/>
            <person name="Kersten P."/>
            <person name="Kohler A."/>
            <person name="Kuees U."/>
            <person name="Kumar T.K.A."/>
            <person name="Kuo A."/>
            <person name="LaButti K."/>
            <person name="Larrondo L.F."/>
            <person name="Lindquist E."/>
            <person name="Ling A."/>
            <person name="Lombard V."/>
            <person name="Lucas S."/>
            <person name="Lundell T."/>
            <person name="Martin R."/>
            <person name="McLaughlin D.J."/>
            <person name="Morgenstern I."/>
            <person name="Morin E."/>
            <person name="Murat C."/>
            <person name="Nagy L.G."/>
            <person name="Nolan M."/>
            <person name="Ohm R.A."/>
            <person name="Patyshakuliyeva A."/>
            <person name="Rokas A."/>
            <person name="Ruiz-Duenas F.J."/>
            <person name="Sabat G."/>
            <person name="Salamov A."/>
            <person name="Samejima M."/>
            <person name="Schmutz J."/>
            <person name="Slot J.C."/>
            <person name="St John F."/>
            <person name="Stenlid J."/>
            <person name="Sun H."/>
            <person name="Sun S."/>
            <person name="Syed K."/>
            <person name="Tsang A."/>
            <person name="Wiebenga A."/>
            <person name="Young D."/>
            <person name="Pisabarro A."/>
            <person name="Eastwood D.C."/>
            <person name="Martin F."/>
            <person name="Cullen D."/>
            <person name="Grigoriev I.V."/>
            <person name="Hibbett D.S."/>
        </authorList>
    </citation>
    <scope>NUCLEOTIDE SEQUENCE [LARGE SCALE GENOMIC DNA]</scope>
    <source>
        <strain evidence="4">HHB-11173 SS5</strain>
    </source>
</reference>
<dbReference type="EMBL" id="JH687555">
    <property type="protein sequence ID" value="EIN04293.1"/>
    <property type="molecule type" value="Genomic_DNA"/>
</dbReference>
<dbReference type="eggNOG" id="ENOG502R1BV">
    <property type="taxonomic scope" value="Eukaryota"/>
</dbReference>
<gene>
    <name evidence="3" type="ORF">PUNSTDRAFT_146535</name>
</gene>
<dbReference type="SUPFAM" id="SSF52047">
    <property type="entry name" value="RNI-like"/>
    <property type="match status" value="1"/>
</dbReference>